<comment type="caution">
    <text evidence="1">The sequence shown here is derived from an EMBL/GenBank/DDBJ whole genome shotgun (WGS) entry which is preliminary data.</text>
</comment>
<keyword evidence="2" id="KW-1185">Reference proteome</keyword>
<accession>A0ABQ6J986</accession>
<evidence type="ECO:0000313" key="2">
    <source>
        <dbReference type="Proteomes" id="UP001157046"/>
    </source>
</evidence>
<dbReference type="RefSeq" id="WP_284308017.1">
    <property type="nucleotide sequence ID" value="NZ_BSUY01000006.1"/>
</dbReference>
<evidence type="ECO:0000313" key="1">
    <source>
        <dbReference type="EMBL" id="GMA84731.1"/>
    </source>
</evidence>
<dbReference type="EMBL" id="BSUY01000006">
    <property type="protein sequence ID" value="GMA84731.1"/>
    <property type="molecule type" value="Genomic_DNA"/>
</dbReference>
<protein>
    <submittedName>
        <fullName evidence="1">Uncharacterized protein</fullName>
    </submittedName>
</protein>
<dbReference type="Proteomes" id="UP001157046">
    <property type="component" value="Unassembled WGS sequence"/>
</dbReference>
<reference evidence="2" key="1">
    <citation type="journal article" date="2019" name="Int. J. Syst. Evol. Microbiol.">
        <title>The Global Catalogue of Microorganisms (GCM) 10K type strain sequencing project: providing services to taxonomists for standard genome sequencing and annotation.</title>
        <authorList>
            <consortium name="The Broad Institute Genomics Platform"/>
            <consortium name="The Broad Institute Genome Sequencing Center for Infectious Disease"/>
            <person name="Wu L."/>
            <person name="Ma J."/>
        </authorList>
    </citation>
    <scope>NUCLEOTIDE SEQUENCE [LARGE SCALE GENOMIC DNA]</scope>
    <source>
        <strain evidence="2">NBRC 102030</strain>
    </source>
</reference>
<dbReference type="InterPro" id="IPR012349">
    <property type="entry name" value="Split_barrel_FMN-bd"/>
</dbReference>
<organism evidence="1 2">
    <name type="scientific">Shewanella glacialipiscicola</name>
    <dbReference type="NCBI Taxonomy" id="614069"/>
    <lineage>
        <taxon>Bacteria</taxon>
        <taxon>Pseudomonadati</taxon>
        <taxon>Pseudomonadota</taxon>
        <taxon>Gammaproteobacteria</taxon>
        <taxon>Alteromonadales</taxon>
        <taxon>Shewanellaceae</taxon>
        <taxon>Shewanella</taxon>
    </lineage>
</organism>
<proteinExistence type="predicted"/>
<gene>
    <name evidence="1" type="ORF">GCM10025855_42660</name>
</gene>
<sequence length="51" mass="5863">MNNKGLEEKISQEIMAMVNSRKSLLLSSLTEEDEPYASYAPFAVEKIVYMY</sequence>
<name>A0ABQ6J986_9GAMM</name>
<dbReference type="Gene3D" id="2.30.110.10">
    <property type="entry name" value="Electron Transport, Fmn-binding Protein, Chain A"/>
    <property type="match status" value="1"/>
</dbReference>